<dbReference type="AlphaFoldDB" id="A0A0C3B4E4"/>
<organism evidence="2 3">
    <name type="scientific">Piloderma croceum (strain F 1598)</name>
    <dbReference type="NCBI Taxonomy" id="765440"/>
    <lineage>
        <taxon>Eukaryota</taxon>
        <taxon>Fungi</taxon>
        <taxon>Dikarya</taxon>
        <taxon>Basidiomycota</taxon>
        <taxon>Agaricomycotina</taxon>
        <taxon>Agaricomycetes</taxon>
        <taxon>Agaricomycetidae</taxon>
        <taxon>Atheliales</taxon>
        <taxon>Atheliaceae</taxon>
        <taxon>Piloderma</taxon>
    </lineage>
</organism>
<dbReference type="STRING" id="765440.A0A0C3B4E4"/>
<evidence type="ECO:0000256" key="1">
    <source>
        <dbReference type="SAM" id="MobiDB-lite"/>
    </source>
</evidence>
<sequence length="979" mass="110620">MNLDTITTVNDSLQQIQEVTYSWDNDGLGDEDVYKACDELRSVHVCILTTLDELLDEDKDGDGDSKDDFFDEDFAGESVIAETAGEKAARTARECANSILDRVRHSPISPAELLSNLELETYETRRKVEDDGFVKLYRGYSVSTDYDWNASFHFYTSHLRSYANFMSSCQELGDISLQDRLKRRNEILVSAQRIADGGSLLSLILLRQLEAIKFATDWKIIGQQHGESSKSPPQKKPRINFPSNLNDQVTLHMRAHISTALFRSKAMMLSYTRDEQIGVQRLNLTTVIAELKSNCDSRLAHLADSSVLTLGGLFLFVLDSTEECSENPWEDILNHEFFDRLGSQAEDLMVEEEVSYAATLRSWDTVYEGDVAQAVICYVTRRHMDDTKREYAKYIFIILSSGMGKSRMIDEVSKTKFTIPLCLRSGITGFPAPDTEVRDFLTRKCNETSATTRVHAFLAALFGRTTVWVEEQTSSIENIAQHFRLYMTQNQKQNEANANRIKFYHEVVEIAAWYTDNVNVQTPDDASMSLVPDRHDRIPAKQAERLTQALLKYALGATMQPLILLSFEESHTLTVAVENTTDEEKPKPTYFMCLRQDLRALIKHSVFSFFLSTTGKVFQFTLTPQKDPSSRGQEGCLLPIPPYSDIGFDQLALKVCENMLKIEDVAKVEFMVKLGQPLFGARYEHGDDMIKDHIVDFAAEKLLNQTLDENQLLSADQNVAPSEPIIGEAARMIMKRPDFKPANALLTEFRQPEIERGPRGEVTMMLMVIIASDMIAKPGEPFLVTDFMSALFGAPSTAPDKTFADAKMYFNHFMKVADYQVINHDYLWHMILRGVVIVCANNQAGVDFIIPFCYSDKELGRANVSGMFWQIKNDARFGGNPHAYLFDAMDPYKLGTYNDQDEDAKTGGLPIIRVVAALASKAKDPKEKNPKKEDSKEEAEQTELWSRRAPRTEGSSTKKKGKGKEKAMPKKQRSPRYGG</sequence>
<dbReference type="InParanoid" id="A0A0C3B4E4"/>
<dbReference type="HOGENOM" id="CLU_303858_0_0_1"/>
<dbReference type="PANTHER" id="PTHR33266">
    <property type="entry name" value="CHROMOSOME 15, WHOLE GENOME SHOTGUN SEQUENCE"/>
    <property type="match status" value="1"/>
</dbReference>
<dbReference type="Proteomes" id="UP000054166">
    <property type="component" value="Unassembled WGS sequence"/>
</dbReference>
<feature type="compositionally biased region" description="Basic and acidic residues" evidence="1">
    <location>
        <begin position="921"/>
        <end position="939"/>
    </location>
</feature>
<gene>
    <name evidence="2" type="ORF">PILCRDRAFT_9111</name>
</gene>
<accession>A0A0C3B4E4</accession>
<reference evidence="2 3" key="1">
    <citation type="submission" date="2014-04" db="EMBL/GenBank/DDBJ databases">
        <authorList>
            <consortium name="DOE Joint Genome Institute"/>
            <person name="Kuo A."/>
            <person name="Tarkka M."/>
            <person name="Buscot F."/>
            <person name="Kohler A."/>
            <person name="Nagy L.G."/>
            <person name="Floudas D."/>
            <person name="Copeland A."/>
            <person name="Barry K.W."/>
            <person name="Cichocki N."/>
            <person name="Veneault-Fourrey C."/>
            <person name="LaButti K."/>
            <person name="Lindquist E.A."/>
            <person name="Lipzen A."/>
            <person name="Lundell T."/>
            <person name="Morin E."/>
            <person name="Murat C."/>
            <person name="Sun H."/>
            <person name="Tunlid A."/>
            <person name="Henrissat B."/>
            <person name="Grigoriev I.V."/>
            <person name="Hibbett D.S."/>
            <person name="Martin F."/>
            <person name="Nordberg H.P."/>
            <person name="Cantor M.N."/>
            <person name="Hua S.X."/>
        </authorList>
    </citation>
    <scope>NUCLEOTIDE SEQUENCE [LARGE SCALE GENOMIC DNA]</scope>
    <source>
        <strain evidence="2 3">F 1598</strain>
    </source>
</reference>
<proteinExistence type="predicted"/>
<feature type="compositionally biased region" description="Basic residues" evidence="1">
    <location>
        <begin position="957"/>
        <end position="979"/>
    </location>
</feature>
<evidence type="ECO:0000313" key="2">
    <source>
        <dbReference type="EMBL" id="KIM81083.1"/>
    </source>
</evidence>
<protein>
    <submittedName>
        <fullName evidence="2">Uncharacterized protein</fullName>
    </submittedName>
</protein>
<feature type="region of interest" description="Disordered" evidence="1">
    <location>
        <begin position="921"/>
        <end position="979"/>
    </location>
</feature>
<dbReference type="PANTHER" id="PTHR33266:SF1">
    <property type="entry name" value="F-BOX DOMAIN-CONTAINING PROTEIN"/>
    <property type="match status" value="1"/>
</dbReference>
<reference evidence="3" key="2">
    <citation type="submission" date="2015-01" db="EMBL/GenBank/DDBJ databases">
        <title>Evolutionary Origins and Diversification of the Mycorrhizal Mutualists.</title>
        <authorList>
            <consortium name="DOE Joint Genome Institute"/>
            <consortium name="Mycorrhizal Genomics Consortium"/>
            <person name="Kohler A."/>
            <person name="Kuo A."/>
            <person name="Nagy L.G."/>
            <person name="Floudas D."/>
            <person name="Copeland A."/>
            <person name="Barry K.W."/>
            <person name="Cichocki N."/>
            <person name="Veneault-Fourrey C."/>
            <person name="LaButti K."/>
            <person name="Lindquist E.A."/>
            <person name="Lipzen A."/>
            <person name="Lundell T."/>
            <person name="Morin E."/>
            <person name="Murat C."/>
            <person name="Riley R."/>
            <person name="Ohm R."/>
            <person name="Sun H."/>
            <person name="Tunlid A."/>
            <person name="Henrissat B."/>
            <person name="Grigoriev I.V."/>
            <person name="Hibbett D.S."/>
            <person name="Martin F."/>
        </authorList>
    </citation>
    <scope>NUCLEOTIDE SEQUENCE [LARGE SCALE GENOMIC DNA]</scope>
    <source>
        <strain evidence="3">F 1598</strain>
    </source>
</reference>
<dbReference type="EMBL" id="KN833001">
    <property type="protein sequence ID" value="KIM81083.1"/>
    <property type="molecule type" value="Genomic_DNA"/>
</dbReference>
<keyword evidence="3" id="KW-1185">Reference proteome</keyword>
<name>A0A0C3B4E4_PILCF</name>
<dbReference type="OrthoDB" id="107110at2759"/>
<evidence type="ECO:0000313" key="3">
    <source>
        <dbReference type="Proteomes" id="UP000054166"/>
    </source>
</evidence>